<keyword evidence="3" id="KW-1185">Reference proteome</keyword>
<sequence>MEPGGAARKFHELGGVFRVVSAGRASPASSASRQQPCAASSFAVSARAPAASRHAPHPSHGGESPGPRPAPEGGPAGEQLEPRQRRGPPGRQGDGSPGRGGARPLRGAEMPQDAGVLAQLCQRV</sequence>
<feature type="region of interest" description="Disordered" evidence="1">
    <location>
        <begin position="23"/>
        <end position="124"/>
    </location>
</feature>
<feature type="compositionally biased region" description="Gly residues" evidence="1">
    <location>
        <begin position="90"/>
        <end position="101"/>
    </location>
</feature>
<dbReference type="EMBL" id="JANPWB010000004">
    <property type="protein sequence ID" value="KAJ1195352.1"/>
    <property type="molecule type" value="Genomic_DNA"/>
</dbReference>
<organism evidence="2 3">
    <name type="scientific">Pleurodeles waltl</name>
    <name type="common">Iberian ribbed newt</name>
    <dbReference type="NCBI Taxonomy" id="8319"/>
    <lineage>
        <taxon>Eukaryota</taxon>
        <taxon>Metazoa</taxon>
        <taxon>Chordata</taxon>
        <taxon>Craniata</taxon>
        <taxon>Vertebrata</taxon>
        <taxon>Euteleostomi</taxon>
        <taxon>Amphibia</taxon>
        <taxon>Batrachia</taxon>
        <taxon>Caudata</taxon>
        <taxon>Salamandroidea</taxon>
        <taxon>Salamandridae</taxon>
        <taxon>Pleurodelinae</taxon>
        <taxon>Pleurodeles</taxon>
    </lineage>
</organism>
<dbReference type="AlphaFoldDB" id="A0AAV7V1Z3"/>
<gene>
    <name evidence="2" type="ORF">NDU88_004633</name>
</gene>
<reference evidence="2" key="1">
    <citation type="journal article" date="2022" name="bioRxiv">
        <title>Sequencing and chromosome-scale assembly of the giantPleurodeles waltlgenome.</title>
        <authorList>
            <person name="Brown T."/>
            <person name="Elewa A."/>
            <person name="Iarovenko S."/>
            <person name="Subramanian E."/>
            <person name="Araus A.J."/>
            <person name="Petzold A."/>
            <person name="Susuki M."/>
            <person name="Suzuki K.-i.T."/>
            <person name="Hayashi T."/>
            <person name="Toyoda A."/>
            <person name="Oliveira C."/>
            <person name="Osipova E."/>
            <person name="Leigh N.D."/>
            <person name="Simon A."/>
            <person name="Yun M.H."/>
        </authorList>
    </citation>
    <scope>NUCLEOTIDE SEQUENCE</scope>
    <source>
        <strain evidence="2">20211129_DDA</strain>
        <tissue evidence="2">Liver</tissue>
    </source>
</reference>
<accession>A0AAV7V1Z3</accession>
<protein>
    <submittedName>
        <fullName evidence="2">Uncharacterized protein</fullName>
    </submittedName>
</protein>
<comment type="caution">
    <text evidence="2">The sequence shown here is derived from an EMBL/GenBank/DDBJ whole genome shotgun (WGS) entry which is preliminary data.</text>
</comment>
<evidence type="ECO:0000256" key="1">
    <source>
        <dbReference type="SAM" id="MobiDB-lite"/>
    </source>
</evidence>
<dbReference type="Proteomes" id="UP001066276">
    <property type="component" value="Chromosome 2_2"/>
</dbReference>
<feature type="compositionally biased region" description="Low complexity" evidence="1">
    <location>
        <begin position="23"/>
        <end position="62"/>
    </location>
</feature>
<proteinExistence type="predicted"/>
<evidence type="ECO:0000313" key="2">
    <source>
        <dbReference type="EMBL" id="KAJ1195352.1"/>
    </source>
</evidence>
<name>A0AAV7V1Z3_PLEWA</name>
<evidence type="ECO:0000313" key="3">
    <source>
        <dbReference type="Proteomes" id="UP001066276"/>
    </source>
</evidence>